<evidence type="ECO:0008006" key="4">
    <source>
        <dbReference type="Google" id="ProtNLM"/>
    </source>
</evidence>
<keyword evidence="1" id="KW-0812">Transmembrane</keyword>
<evidence type="ECO:0000313" key="2">
    <source>
        <dbReference type="EMBL" id="GKT17920.1"/>
    </source>
</evidence>
<comment type="caution">
    <text evidence="2">The sequence shown here is derived from an EMBL/GenBank/DDBJ whole genome shotgun (WGS) entry which is preliminary data.</text>
</comment>
<dbReference type="InterPro" id="IPR032675">
    <property type="entry name" value="LRR_dom_sf"/>
</dbReference>
<evidence type="ECO:0000313" key="3">
    <source>
        <dbReference type="Proteomes" id="UP001057375"/>
    </source>
</evidence>
<feature type="transmembrane region" description="Helical" evidence="1">
    <location>
        <begin position="33"/>
        <end position="51"/>
    </location>
</feature>
<dbReference type="EMBL" id="BQXS01011894">
    <property type="protein sequence ID" value="GKT17920.1"/>
    <property type="molecule type" value="Genomic_DNA"/>
</dbReference>
<gene>
    <name evidence="2" type="ORF">ADUPG1_011200</name>
</gene>
<dbReference type="SUPFAM" id="SSF52058">
    <property type="entry name" value="L domain-like"/>
    <property type="match status" value="2"/>
</dbReference>
<evidence type="ECO:0000256" key="1">
    <source>
        <dbReference type="SAM" id="Phobius"/>
    </source>
</evidence>
<sequence>MISSVPYLFISHFIPKPSAYLLKPLNLLKENSIKALFITFLFLFFSIIPTFCCFSSDVSLGPGIFDSFTNINSYSDHTYDDLSPFVEVKQTEVTFGAGSFKTLIEEEINGRFYTTCGTSSTCDDIVFDVELAALDGEFDLPCTSDDGKQLVTDIIGAEYLINLNSFYVCSTKIQNLDSIVALQQLTTLYLHSSSNNMEYGSSFLPLKALYRIRFASIRGNPDIKDYSVFFRSIAFCYGHISFQTGLSGYGVPLCRRENSNEFSDYLYSVWPVLTQGTDHMVKRILFNTCILNSVSFNGSNFGAEFNCSGDVDCPYATRNEIYDVDIGDISCSEISLQGVDADSNLVCFSIRDQYLRECIQSTCSIDPITLGGMIPLDRLRNTTCSSFSISSCSNSSSISSLLGLEYMQGIHTGLTSLNLSNYDLSQQEDDRLVVQILARAVDISYTNSEVTLGTGSGATWARIPHDVISIPNAEYVTATYSLHTGLTTLILNNCSISRIEDVLGIFPIAKVDDDPSEETSGDTATQPFKLTSLSLSNNNITDVSVLVTSGFFERDTLTSLILDANPICDHQNVITYLNTYFTNVTSVSLSSPDSCPCSSVPSFLDHFRCVLDESNSPEITCWKGYYYDRDRRECVDVSEAKIVFDATTQTCVEQSISSWDPLRCQVCERAGKASLLGSQGIECVAYADMFGTVSGCPTYEGTQCTSSTNGSCSGTTCSCQSGYVGNACQFVYIPDDNLRTSICSALCHESYCNDITPTELSLLTSISASNVDSLVGLSFATGLLSLSIDGSLSTSKEYSTSDLRILPPLLTSLSLTNIKIDANIDFGDSQVTLSHCTILNLMDTTGLVLSTANLDSLNIVTLVLDNSEITNVDLYYLKDLASLYNLSINSNELSDLSLLYLSSITYLSA</sequence>
<name>A0ABQ5JUR1_9EUKA</name>
<keyword evidence="1" id="KW-1133">Transmembrane helix</keyword>
<keyword evidence="3" id="KW-1185">Reference proteome</keyword>
<organism evidence="2 3">
    <name type="scientific">Aduncisulcus paluster</name>
    <dbReference type="NCBI Taxonomy" id="2918883"/>
    <lineage>
        <taxon>Eukaryota</taxon>
        <taxon>Metamonada</taxon>
        <taxon>Carpediemonas-like organisms</taxon>
        <taxon>Aduncisulcus</taxon>
    </lineage>
</organism>
<dbReference type="InterPro" id="IPR001611">
    <property type="entry name" value="Leu-rich_rpt"/>
</dbReference>
<reference evidence="2" key="1">
    <citation type="submission" date="2022-03" db="EMBL/GenBank/DDBJ databases">
        <title>Draft genome sequence of Aduncisulcus paluster, a free-living microaerophilic Fornicata.</title>
        <authorList>
            <person name="Yuyama I."/>
            <person name="Kume K."/>
            <person name="Tamura T."/>
            <person name="Inagaki Y."/>
            <person name="Hashimoto T."/>
        </authorList>
    </citation>
    <scope>NUCLEOTIDE SEQUENCE</scope>
    <source>
        <strain evidence="2">NY0171</strain>
    </source>
</reference>
<keyword evidence="1" id="KW-0472">Membrane</keyword>
<dbReference type="Gene3D" id="3.80.10.10">
    <property type="entry name" value="Ribonuclease Inhibitor"/>
    <property type="match status" value="2"/>
</dbReference>
<protein>
    <recommendedName>
        <fullName evidence="4">EGF-like domain-containing protein</fullName>
    </recommendedName>
</protein>
<accession>A0ABQ5JUR1</accession>
<feature type="non-terminal residue" evidence="2">
    <location>
        <position position="909"/>
    </location>
</feature>
<dbReference type="PROSITE" id="PS51450">
    <property type="entry name" value="LRR"/>
    <property type="match status" value="1"/>
</dbReference>
<dbReference type="Proteomes" id="UP001057375">
    <property type="component" value="Unassembled WGS sequence"/>
</dbReference>
<proteinExistence type="predicted"/>